<feature type="compositionally biased region" description="Polar residues" evidence="1">
    <location>
        <begin position="1237"/>
        <end position="1248"/>
    </location>
</feature>
<dbReference type="PROSITE" id="PS50853">
    <property type="entry name" value="FN3"/>
    <property type="match status" value="1"/>
</dbReference>
<dbReference type="PANTHER" id="PTHR32305:SF15">
    <property type="entry name" value="PROTEIN RHSA-RELATED"/>
    <property type="match status" value="1"/>
</dbReference>
<dbReference type="InterPro" id="IPR022385">
    <property type="entry name" value="Rhs_assc_core"/>
</dbReference>
<evidence type="ECO:0000256" key="1">
    <source>
        <dbReference type="SAM" id="MobiDB-lite"/>
    </source>
</evidence>
<protein>
    <recommendedName>
        <fullName evidence="2">Fibronectin type-III domain-containing protein</fullName>
    </recommendedName>
</protein>
<dbReference type="NCBIfam" id="TIGR03696">
    <property type="entry name" value="Rhs_assc_core"/>
    <property type="match status" value="1"/>
</dbReference>
<name>A0A2D2AWN1_9CAUL</name>
<reference evidence="3 4" key="1">
    <citation type="submission" date="2017-10" db="EMBL/GenBank/DDBJ databases">
        <title>Genome sequence of Caulobacter mirabilis FWC38.</title>
        <authorList>
            <person name="Fiebig A."/>
            <person name="Crosson S."/>
        </authorList>
    </citation>
    <scope>NUCLEOTIDE SEQUENCE [LARGE SCALE GENOMIC DNA]</scope>
    <source>
        <strain evidence="3 4">FWC 38</strain>
    </source>
</reference>
<dbReference type="Pfam" id="PF20148">
    <property type="entry name" value="DUF6531"/>
    <property type="match status" value="1"/>
</dbReference>
<dbReference type="Pfam" id="PF00041">
    <property type="entry name" value="fn3"/>
    <property type="match status" value="1"/>
</dbReference>
<dbReference type="CDD" id="cd00063">
    <property type="entry name" value="FN3"/>
    <property type="match status" value="1"/>
</dbReference>
<dbReference type="Gene3D" id="2.60.120.200">
    <property type="match status" value="1"/>
</dbReference>
<organism evidence="3 4">
    <name type="scientific">Caulobacter mirabilis</name>
    <dbReference type="NCBI Taxonomy" id="69666"/>
    <lineage>
        <taxon>Bacteria</taxon>
        <taxon>Pseudomonadati</taxon>
        <taxon>Pseudomonadota</taxon>
        <taxon>Alphaproteobacteria</taxon>
        <taxon>Caulobacterales</taxon>
        <taxon>Caulobacteraceae</taxon>
        <taxon>Caulobacter</taxon>
    </lineage>
</organism>
<dbReference type="KEGG" id="cmb:CSW64_08255"/>
<dbReference type="Pfam" id="PF05593">
    <property type="entry name" value="RHS_repeat"/>
    <property type="match status" value="1"/>
</dbReference>
<dbReference type="RefSeq" id="WP_099621663.1">
    <property type="nucleotide sequence ID" value="NZ_CP024201.1"/>
</dbReference>
<evidence type="ECO:0000313" key="4">
    <source>
        <dbReference type="Proteomes" id="UP000228945"/>
    </source>
</evidence>
<dbReference type="InterPro" id="IPR050708">
    <property type="entry name" value="T6SS_VgrG/RHS"/>
</dbReference>
<dbReference type="InterPro" id="IPR036116">
    <property type="entry name" value="FN3_sf"/>
</dbReference>
<dbReference type="SMART" id="SM00060">
    <property type="entry name" value="FN3"/>
    <property type="match status" value="3"/>
</dbReference>
<dbReference type="Gene3D" id="2.180.10.10">
    <property type="entry name" value="RHS repeat-associated core"/>
    <property type="match status" value="3"/>
</dbReference>
<dbReference type="InterPro" id="IPR045351">
    <property type="entry name" value="DUF6531"/>
</dbReference>
<dbReference type="InterPro" id="IPR031325">
    <property type="entry name" value="RHS_repeat"/>
</dbReference>
<keyword evidence="4" id="KW-1185">Reference proteome</keyword>
<dbReference type="OrthoDB" id="6057489at2"/>
<dbReference type="SUPFAM" id="SSF49265">
    <property type="entry name" value="Fibronectin type III"/>
    <property type="match status" value="2"/>
</dbReference>
<feature type="domain" description="Fibronectin type-III" evidence="2">
    <location>
        <begin position="1156"/>
        <end position="1249"/>
    </location>
</feature>
<dbReference type="InterPro" id="IPR006530">
    <property type="entry name" value="YD"/>
</dbReference>
<dbReference type="InterPro" id="IPR003961">
    <property type="entry name" value="FN3_dom"/>
</dbReference>
<dbReference type="SUPFAM" id="SSF49899">
    <property type="entry name" value="Concanavalin A-like lectins/glucanases"/>
    <property type="match status" value="1"/>
</dbReference>
<dbReference type="Gene3D" id="2.60.40.10">
    <property type="entry name" value="Immunoglobulins"/>
    <property type="match status" value="2"/>
</dbReference>
<dbReference type="InterPro" id="IPR013783">
    <property type="entry name" value="Ig-like_fold"/>
</dbReference>
<evidence type="ECO:0000259" key="2">
    <source>
        <dbReference type="PROSITE" id="PS50853"/>
    </source>
</evidence>
<dbReference type="EMBL" id="CP024201">
    <property type="protein sequence ID" value="ATQ42406.1"/>
    <property type="molecule type" value="Genomic_DNA"/>
</dbReference>
<proteinExistence type="predicted"/>
<dbReference type="PANTHER" id="PTHR32305">
    <property type="match status" value="1"/>
</dbReference>
<dbReference type="NCBIfam" id="TIGR01643">
    <property type="entry name" value="YD_repeat_2x"/>
    <property type="match status" value="2"/>
</dbReference>
<feature type="region of interest" description="Disordered" evidence="1">
    <location>
        <begin position="1227"/>
        <end position="1264"/>
    </location>
</feature>
<dbReference type="Proteomes" id="UP000228945">
    <property type="component" value="Chromosome"/>
</dbReference>
<evidence type="ECO:0000313" key="3">
    <source>
        <dbReference type="EMBL" id="ATQ42406.1"/>
    </source>
</evidence>
<gene>
    <name evidence="3" type="ORF">CSW64_08255</name>
</gene>
<sequence>MARGRALTLSAPVLNLLYSGSDADPATVLSFSGTLGVTHAFAGTAGDSFPASGVTIAAWVNTTQSDANAVILSFGPTAGGNAGRLWLTNPAALTVHYGTATGGVAATALAVNDGTWRHVVVGVTPADRLHYAVEVWIDGVQRWRSAGALAFTAGAGLSTSGTFTLGLGQGAPETGLIGQVSELQLWDAAVMPPSQAAALMRHRAADGDPGLALVWPLNVAPSGNPIPPAAFVASTLRFRQPDAGQTTFGSAQWAAIPNAVSYDLQVVAQDGSWTYAQSVTGSGAIVAPIAGVLPGRGYQARVRAVGSGETGPWSATATCTPIDLPSASMGFSWPQGGTLSAQWPAVDQAQGYGVVLTTASTPASSFQTGTSLDLSSQVTGDSVVTVAARGATATAAGGSGAWGPSSTPGSTAKTALGFYYQDPDGAGNGDFVFDWTPDSPAPAYYYMEVRQGSTLVLTNSVAGSTVPPVLVPAPNPVTTGQQFVGRMRRIGQGALAAWDSQTVTIHGQTAPSALFQAAAPPAAEALALTWGSVAAGATYNLETRTDGGTTPVVTTGVTSPYSLMTLLSPTSDPTANHSYTFRLRAVIDGDVGPASAVTAAPSLTGAFRYVWNGGQDVGALTVGWTPTTGSSQAYVRVFTGPATTPTSFGLVPVSQGSFAVPPPNGGFVLGTTYASQLRGLGTGSMSAAQFGQVVIRQMSTPVVQLAQTQPGVIAVEARWVAVDPALTPSYLPVLNGVEGVLQSTRSIDLTSHLNDTAALTVQVRAEADQSYGPLSAVGTPPALQPNFTYLLTANGTQSLTATWTAAPLVYLSVQQTGGGAPNQQLFSDGTTATYAVPAPGGGFVENAVYTLSIKSAANGVLGAMTALPVTIHQLAQPVPVFQSGATADPVTLQWPDVRTQAQITAGLAVTYEVAQNGVLAPNQPSGLVYTLTATQLATAGVQTFTVQPHAQGSWGVISAPPTLVAPAPTTLTYDAATQQLALAWPQSTGATGYYADVTTGGGAPLAKQWVAQPGGSTPAAATFSASGLSTGTSYTVRARALAGGAMTDFGALSLTLQRLVGPSGLTLTGAFQQRQITAAWQFDASGLGTVTYVAELRNSGGTVLDRQIPSTTTATLTYPNTVAQGDTLTVFVRAVSGGNLGLWSSAPITVGSSLAQVGGVAASFDTANAITVGWSSVSGSNVTYTVQVTPASGGAPLYTQSGVSGTSLTQPQSVTKVAQNTTYNVQVQANSGGGSGPWSQAASATTNKPNPPDNGGGGGSGSSGDPVLLANGSYVYSNVDIEVAGVVPLSLEVRYNTVTPLPSDTPPGPSGPLGDRWTHAYATNIQSASDGKTVAVWWGDSVVSVYDVPGSVTGTYAKQGQPNGDVLVRLSTMAYQLTRRDQTVYSFDSSGRLLRIVSPAGNGVNLTYADSRLDRVTDEGSGRYLRFAYFTSGSATGRIRTVTDNAGRSISYDYTGGDLTLFTDTTGLTRQFSYWPGSLMHTAVDQTGATFITNTYDGQNRVIQQKDAQAVATGQNYFITFAYADQTISGYTYVQTTVTDRMGYVTTYLSEKTTLNTVSEIHNLAGGAIWRVLRAFDGAGNLTSESVYQGPPGAAAGVGATTTYTYDGARNLLSITNPLGQTQRFTYDGRNNLLTASDALGNTTTVTYVTGTNLPRSVTDPTGRKRIIVYRSAGTIQGLVDSQTDYPLGDGPGKVGNVTTYQYTPAGEVQQITDPLGGATVLGYGTALGRLTSVQVKDPAGLLAATIKNEYWAGVDRVHTSALTYPNQPDAQAYVTTTVFDGVGMLTSVTDPLQRTTGYQYDANSQLEQITYAAASNPDITQLVRNRNDEVIQQVLSASNPTVQTGYGYDEIGRLTSTTDGNGQVTTYAWAMALQPAGAPSPMTVTITQPTVTVSTPGQPPVNVAYQQVLTFDPLGRLISWTAPAPVGGAAGALTTIAYTSVAGGGGTTNQQVLTTYPKADPSQPAPYQTTDVFDPLGRILSHTDERGKVWTTVYGGAVDPTTNTTQRTITATDPVGAQTIETFDVLDRPVGLKIGQGSAWRATAIGYDALGRPVRIEEPNPAPNPPTATVKTTVAYAYDPVTRCVRATVSPYQTAPTVLVVDGAGQWVGGTDAHGIATSMTYTPRGQLQTYVNGRQQTLTYGYDPAGRYVTTAPPEAAALVEQVLDGAGNRLQTKVGGAVQITRTFDALNRMLTRTNNVHSETVSYSYAPTGDIATILYPGLTNALTYGYDPMRRLRTVTDWAGRQTSYVYAPNGVLASASLPNSVGLTFSQDDAGQFTGYQATIGQDLLAQATYTLDAFGQPSQITELTPLAAAVTAGQTTFTYADPAADRLTAVNGTAVTYDGDGNMTSVPGVSGTLTHNIYNQLVQAGTAVYAFDADGFLDTATNGAATRRFVHDPAGYANPMIARPTDSQDPVDTLLARLMGGGAASLPEQQALVRPWAANAAMDRPLATVDSGGSTTRYVNGAGLIGRETADGGFQTYVFNGVGSTLALVGAAGVTDAYAYDPYGLPAGRQGVSDNPFALHGRWGVITDPSGLCFMRARTYAPGLARFIEKDPVFGDLVWPQTLNAYGFEPGNPLQFLDPLGLGGGKDDGGGGGGGGGGGWAIAGFVLLGLVGLGAIAVGVGVAAAYAAPAAAAAGAGGTIPASAIAGGFTQRAAFYAGRAVFRFGGRARGFRLKMWASNRAETLGRATSVEMRVLSSGGGAV</sequence>
<dbReference type="InterPro" id="IPR013320">
    <property type="entry name" value="ConA-like_dom_sf"/>
</dbReference>
<dbReference type="Pfam" id="PF13385">
    <property type="entry name" value="Laminin_G_3"/>
    <property type="match status" value="1"/>
</dbReference>
<accession>A0A2D2AWN1</accession>